<proteinExistence type="predicted"/>
<name>A0A645G8X0_9ZZZZ</name>
<sequence length="68" mass="8017">MCGYDGTSMAKKYEKAPNIRLVRCIRGENFFGKLLDLMNVPFVRHGQTTVYPYPYKFMTEYIEENRGQ</sequence>
<protein>
    <submittedName>
        <fullName evidence="1">Uncharacterized protein</fullName>
    </submittedName>
</protein>
<dbReference type="AlphaFoldDB" id="A0A645G8X0"/>
<gene>
    <name evidence="1" type="ORF">SDC9_167742</name>
</gene>
<reference evidence="1" key="1">
    <citation type="submission" date="2019-08" db="EMBL/GenBank/DDBJ databases">
        <authorList>
            <person name="Kucharzyk K."/>
            <person name="Murdoch R.W."/>
            <person name="Higgins S."/>
            <person name="Loffler F."/>
        </authorList>
    </citation>
    <scope>NUCLEOTIDE SEQUENCE</scope>
</reference>
<organism evidence="1">
    <name type="scientific">bioreactor metagenome</name>
    <dbReference type="NCBI Taxonomy" id="1076179"/>
    <lineage>
        <taxon>unclassified sequences</taxon>
        <taxon>metagenomes</taxon>
        <taxon>ecological metagenomes</taxon>
    </lineage>
</organism>
<evidence type="ECO:0000313" key="1">
    <source>
        <dbReference type="EMBL" id="MPN20363.1"/>
    </source>
</evidence>
<dbReference type="EMBL" id="VSSQ01068104">
    <property type="protein sequence ID" value="MPN20363.1"/>
    <property type="molecule type" value="Genomic_DNA"/>
</dbReference>
<comment type="caution">
    <text evidence="1">The sequence shown here is derived from an EMBL/GenBank/DDBJ whole genome shotgun (WGS) entry which is preliminary data.</text>
</comment>
<accession>A0A645G8X0</accession>